<dbReference type="InterPro" id="IPR007627">
    <property type="entry name" value="RNA_pol_sigma70_r2"/>
</dbReference>
<evidence type="ECO:0000256" key="4">
    <source>
        <dbReference type="ARBA" id="ARBA00023125"/>
    </source>
</evidence>
<dbReference type="Proteomes" id="UP000652354">
    <property type="component" value="Unassembled WGS sequence"/>
</dbReference>
<evidence type="ECO:0000256" key="5">
    <source>
        <dbReference type="ARBA" id="ARBA00023163"/>
    </source>
</evidence>
<proteinExistence type="inferred from homology"/>
<accession>A0A919Q3L7</accession>
<evidence type="ECO:0000256" key="2">
    <source>
        <dbReference type="ARBA" id="ARBA00023015"/>
    </source>
</evidence>
<keyword evidence="4" id="KW-0238">DNA-binding</keyword>
<dbReference type="InterPro" id="IPR013324">
    <property type="entry name" value="RNA_pol_sigma_r3/r4-like"/>
</dbReference>
<sequence length="186" mass="20810">MARWQDTMEQLVRTRERALLSYAYLVCGDPVQAQDLVQDALVRTFSRERKGLTSVKAEGYVRRAITTSYVDLYRRRQRWQRVQHLFQSEAIAPDRMGQVEAGSDVADALATLPPRVRACVVLRYFDDLTVPQIARTLGIAEGTVKRYLSDGLGQLELALGPLEDAGVAGEDEVRVDSPRSQGRNGS</sequence>
<evidence type="ECO:0000256" key="3">
    <source>
        <dbReference type="ARBA" id="ARBA00023082"/>
    </source>
</evidence>
<dbReference type="Gene3D" id="1.10.1740.10">
    <property type="match status" value="1"/>
</dbReference>
<evidence type="ECO:0000259" key="7">
    <source>
        <dbReference type="Pfam" id="PF08281"/>
    </source>
</evidence>
<dbReference type="Gene3D" id="1.10.10.10">
    <property type="entry name" value="Winged helix-like DNA-binding domain superfamily/Winged helix DNA-binding domain"/>
    <property type="match status" value="1"/>
</dbReference>
<dbReference type="InterPro" id="IPR039425">
    <property type="entry name" value="RNA_pol_sigma-70-like"/>
</dbReference>
<dbReference type="SUPFAM" id="SSF88659">
    <property type="entry name" value="Sigma3 and sigma4 domains of RNA polymerase sigma factors"/>
    <property type="match status" value="1"/>
</dbReference>
<dbReference type="InterPro" id="IPR014284">
    <property type="entry name" value="RNA_pol_sigma-70_dom"/>
</dbReference>
<feature type="domain" description="RNA polymerase sigma factor 70 region 4 type 2" evidence="7">
    <location>
        <begin position="105"/>
        <end position="154"/>
    </location>
</feature>
<dbReference type="AlphaFoldDB" id="A0A919Q3L7"/>
<dbReference type="EMBL" id="BONR01000001">
    <property type="protein sequence ID" value="GIG53828.1"/>
    <property type="molecule type" value="Genomic_DNA"/>
</dbReference>
<dbReference type="GO" id="GO:0006352">
    <property type="term" value="P:DNA-templated transcription initiation"/>
    <property type="evidence" value="ECO:0007669"/>
    <property type="project" value="InterPro"/>
</dbReference>
<reference evidence="8" key="1">
    <citation type="submission" date="2021-01" db="EMBL/GenBank/DDBJ databases">
        <title>Whole genome shotgun sequence of Demequina activiva NBRC 110675.</title>
        <authorList>
            <person name="Komaki H."/>
            <person name="Tamura T."/>
        </authorList>
    </citation>
    <scope>NUCLEOTIDE SEQUENCE</scope>
    <source>
        <strain evidence="8">NBRC 110675</strain>
    </source>
</reference>
<organism evidence="8 9">
    <name type="scientific">Demequina activiva</name>
    <dbReference type="NCBI Taxonomy" id="1582364"/>
    <lineage>
        <taxon>Bacteria</taxon>
        <taxon>Bacillati</taxon>
        <taxon>Actinomycetota</taxon>
        <taxon>Actinomycetes</taxon>
        <taxon>Micrococcales</taxon>
        <taxon>Demequinaceae</taxon>
        <taxon>Demequina</taxon>
    </lineage>
</organism>
<comment type="caution">
    <text evidence="8">The sequence shown here is derived from an EMBL/GenBank/DDBJ whole genome shotgun (WGS) entry which is preliminary data.</text>
</comment>
<comment type="similarity">
    <text evidence="1">Belongs to the sigma-70 factor family. ECF subfamily.</text>
</comment>
<dbReference type="GO" id="GO:0016987">
    <property type="term" value="F:sigma factor activity"/>
    <property type="evidence" value="ECO:0007669"/>
    <property type="project" value="UniProtKB-KW"/>
</dbReference>
<dbReference type="PANTHER" id="PTHR43133">
    <property type="entry name" value="RNA POLYMERASE ECF-TYPE SIGMA FACTO"/>
    <property type="match status" value="1"/>
</dbReference>
<evidence type="ECO:0000256" key="1">
    <source>
        <dbReference type="ARBA" id="ARBA00010641"/>
    </source>
</evidence>
<name>A0A919Q3L7_9MICO</name>
<dbReference type="InterPro" id="IPR036388">
    <property type="entry name" value="WH-like_DNA-bd_sf"/>
</dbReference>
<dbReference type="Pfam" id="PF08281">
    <property type="entry name" value="Sigma70_r4_2"/>
    <property type="match status" value="1"/>
</dbReference>
<protein>
    <submittedName>
        <fullName evidence="8">RNA polymerase sigma24 factor</fullName>
    </submittedName>
</protein>
<dbReference type="RefSeq" id="WP_203653252.1">
    <property type="nucleotide sequence ID" value="NZ_BONR01000001.1"/>
</dbReference>
<dbReference type="SUPFAM" id="SSF88946">
    <property type="entry name" value="Sigma2 domain of RNA polymerase sigma factors"/>
    <property type="match status" value="1"/>
</dbReference>
<dbReference type="InterPro" id="IPR013249">
    <property type="entry name" value="RNA_pol_sigma70_r4_t2"/>
</dbReference>
<evidence type="ECO:0000313" key="9">
    <source>
        <dbReference type="Proteomes" id="UP000652354"/>
    </source>
</evidence>
<dbReference type="GO" id="GO:0003677">
    <property type="term" value="F:DNA binding"/>
    <property type="evidence" value="ECO:0007669"/>
    <property type="project" value="UniProtKB-KW"/>
</dbReference>
<dbReference type="PANTHER" id="PTHR43133:SF50">
    <property type="entry name" value="ECF RNA POLYMERASE SIGMA FACTOR SIGM"/>
    <property type="match status" value="1"/>
</dbReference>
<keyword evidence="9" id="KW-1185">Reference proteome</keyword>
<evidence type="ECO:0000259" key="6">
    <source>
        <dbReference type="Pfam" id="PF04542"/>
    </source>
</evidence>
<gene>
    <name evidence="8" type="ORF">Dac01nite_05800</name>
</gene>
<dbReference type="CDD" id="cd06171">
    <property type="entry name" value="Sigma70_r4"/>
    <property type="match status" value="1"/>
</dbReference>
<keyword evidence="3" id="KW-0731">Sigma factor</keyword>
<dbReference type="Pfam" id="PF04542">
    <property type="entry name" value="Sigma70_r2"/>
    <property type="match status" value="1"/>
</dbReference>
<evidence type="ECO:0000313" key="8">
    <source>
        <dbReference type="EMBL" id="GIG53828.1"/>
    </source>
</evidence>
<dbReference type="InterPro" id="IPR013325">
    <property type="entry name" value="RNA_pol_sigma_r2"/>
</dbReference>
<feature type="domain" description="RNA polymerase sigma-70 region 2" evidence="6">
    <location>
        <begin position="11"/>
        <end position="78"/>
    </location>
</feature>
<keyword evidence="2" id="KW-0805">Transcription regulation</keyword>
<dbReference type="NCBIfam" id="TIGR02937">
    <property type="entry name" value="sigma70-ECF"/>
    <property type="match status" value="1"/>
</dbReference>
<keyword evidence="5" id="KW-0804">Transcription</keyword>